<accession>A0A9W2W3M8</accession>
<proteinExistence type="predicted"/>
<feature type="compositionally biased region" description="Low complexity" evidence="1">
    <location>
        <begin position="458"/>
        <end position="467"/>
    </location>
</feature>
<feature type="region of interest" description="Disordered" evidence="1">
    <location>
        <begin position="90"/>
        <end position="162"/>
    </location>
</feature>
<protein>
    <submittedName>
        <fullName evidence="3">Collagen alpha-1(I) chain-like</fullName>
    </submittedName>
</protein>
<name>A0A9W2W3M8_PANPR</name>
<reference evidence="3" key="1">
    <citation type="submission" date="2025-08" db="UniProtKB">
        <authorList>
            <consortium name="RefSeq"/>
        </authorList>
    </citation>
    <scope>IDENTIFICATION</scope>
    <source>
        <tissue evidence="3">Whole blood</tissue>
    </source>
</reference>
<feature type="region of interest" description="Disordered" evidence="1">
    <location>
        <begin position="1"/>
        <end position="36"/>
    </location>
</feature>
<feature type="compositionally biased region" description="Polar residues" evidence="1">
    <location>
        <begin position="115"/>
        <end position="130"/>
    </location>
</feature>
<keyword evidence="2" id="KW-1185">Reference proteome</keyword>
<feature type="region of interest" description="Disordered" evidence="1">
    <location>
        <begin position="458"/>
        <end position="509"/>
    </location>
</feature>
<evidence type="ECO:0000256" key="1">
    <source>
        <dbReference type="SAM" id="MobiDB-lite"/>
    </source>
</evidence>
<evidence type="ECO:0000313" key="2">
    <source>
        <dbReference type="Proteomes" id="UP001165780"/>
    </source>
</evidence>
<sequence length="743" mass="75988">MGTVVLGPDGSAQSDRRAREVEEGRGIRARPGPRGHWRDLLCDQRCPLSRPSGQPVRRAHLLGHTRFNRTTPLHRCGGAAAAVGLRVLPVPAARPPPQPAQCRQRQPGAGPSLASARTPNSRSHLWQPSSRLGLVSQAHRREGSTPPAGQQTAGLYGSREAGRQAGSALDRSAILTAGVGASPLAWLGRGANAGVLGRHGAWLAAVWVRKGRATRGGPGGAPPAASPPPPPPPPPARLPSLSHPHPQLPPRLPSGAFSPGAMPAWQTRERQRSLGVLSAVRVRVWARVRVDSESGPGAAGGAGALLLGRPSSGRRRVPGLPTVHRAQPFAWLEAGRWVATAQPGPRAVPAAATASSLATCRPAAQPRSRAAAVGVGRLRAAEDAEDAGPGAWRGSPAGLRGPESGQAARAPSRGGRRWAPGAGRRAQGGQVGVRACQATGRRSGVGGARLGLRVAGARGGRRPVVAGQSCGRPGRRGRAAPGGGGGGERAPRREGAGAHPGPAASGRPGPCSVGGIVVSIAAFQAVDPGSIPGQRSRPTFCAPPGPSWPGPPGAGSGGRRAGRWALGTWPEAAGVRVRGRPARSVLRVLPAGRVDCVGPAGGWTCRGRGLGAQAEPPHASTPGHRWLACRGPRRRDDDDDDDDDGGRGGVRTRPPATPPRAAQASPCHLGPSEPFGLAGPLEALGIASPLRPPRTRSPGSFASTARDASGRGDLCPPPGPPVCAEAPAPRVCSDPHRPRRWRS</sequence>
<feature type="compositionally biased region" description="Basic and acidic residues" evidence="1">
    <location>
        <begin position="14"/>
        <end position="26"/>
    </location>
</feature>
<feature type="compositionally biased region" description="Pro residues" evidence="1">
    <location>
        <begin position="541"/>
        <end position="552"/>
    </location>
</feature>
<organism evidence="2 3">
    <name type="scientific">Panthera pardus</name>
    <name type="common">Leopard</name>
    <name type="synonym">Felis pardus</name>
    <dbReference type="NCBI Taxonomy" id="9691"/>
    <lineage>
        <taxon>Eukaryota</taxon>
        <taxon>Metazoa</taxon>
        <taxon>Chordata</taxon>
        <taxon>Craniata</taxon>
        <taxon>Vertebrata</taxon>
        <taxon>Euteleostomi</taxon>
        <taxon>Mammalia</taxon>
        <taxon>Eutheria</taxon>
        <taxon>Laurasiatheria</taxon>
        <taxon>Carnivora</taxon>
        <taxon>Feliformia</taxon>
        <taxon>Felidae</taxon>
        <taxon>Pantherinae</taxon>
        <taxon>Panthera</taxon>
    </lineage>
</organism>
<feature type="compositionally biased region" description="Pro residues" evidence="1">
    <location>
        <begin position="220"/>
        <end position="237"/>
    </location>
</feature>
<evidence type="ECO:0000313" key="3">
    <source>
        <dbReference type="RefSeq" id="XP_053765495.1"/>
    </source>
</evidence>
<feature type="region of interest" description="Disordered" evidence="1">
    <location>
        <begin position="529"/>
        <end position="561"/>
    </location>
</feature>
<feature type="region of interest" description="Disordered" evidence="1">
    <location>
        <begin position="611"/>
        <end position="743"/>
    </location>
</feature>
<feature type="compositionally biased region" description="Low complexity" evidence="1">
    <location>
        <begin position="404"/>
        <end position="435"/>
    </location>
</feature>
<feature type="region of interest" description="Disordered" evidence="1">
    <location>
        <begin position="213"/>
        <end position="262"/>
    </location>
</feature>
<dbReference type="GeneID" id="128778909"/>
<feature type="region of interest" description="Disordered" evidence="1">
    <location>
        <begin position="380"/>
        <end position="435"/>
    </location>
</feature>
<feature type="compositionally biased region" description="Low complexity" evidence="1">
    <location>
        <begin position="100"/>
        <end position="109"/>
    </location>
</feature>
<gene>
    <name evidence="3" type="primary">LOC128778909</name>
</gene>
<dbReference type="RefSeq" id="XP_053765495.1">
    <property type="nucleotide sequence ID" value="XM_053909520.1"/>
</dbReference>
<feature type="compositionally biased region" description="Low complexity" evidence="1">
    <location>
        <begin position="497"/>
        <end position="509"/>
    </location>
</feature>
<dbReference type="AlphaFoldDB" id="A0A9W2W3M8"/>
<dbReference type="Proteomes" id="UP001165780">
    <property type="component" value="Unplaced"/>
</dbReference>